<comment type="caution">
    <text evidence="1">The sequence shown here is derived from an EMBL/GenBank/DDBJ whole genome shotgun (WGS) entry which is preliminary data.</text>
</comment>
<dbReference type="Proteomes" id="UP000593579">
    <property type="component" value="Unassembled WGS sequence"/>
</dbReference>
<reference evidence="1 2" key="1">
    <citation type="journal article" date="2019" name="Genome Biol. Evol.">
        <title>Insights into the evolution of the New World diploid cottons (Gossypium, subgenus Houzingenia) based on genome sequencing.</title>
        <authorList>
            <person name="Grover C.E."/>
            <person name="Arick M.A. 2nd"/>
            <person name="Thrash A."/>
            <person name="Conover J.L."/>
            <person name="Sanders W.S."/>
            <person name="Peterson D.G."/>
            <person name="Frelichowski J.E."/>
            <person name="Scheffler J.A."/>
            <person name="Scheffler B.E."/>
            <person name="Wendel J.F."/>
        </authorList>
    </citation>
    <scope>NUCLEOTIDE SEQUENCE [LARGE SCALE GENOMIC DNA]</scope>
    <source>
        <strain evidence="1">5</strain>
        <tissue evidence="1">Leaf</tissue>
    </source>
</reference>
<accession>A0A7J9D2A4</accession>
<keyword evidence="2" id="KW-1185">Reference proteome</keyword>
<evidence type="ECO:0000313" key="2">
    <source>
        <dbReference type="Proteomes" id="UP000593579"/>
    </source>
</evidence>
<sequence>MEKETSKSIPNFTQEDR</sequence>
<evidence type="ECO:0000313" key="1">
    <source>
        <dbReference type="EMBL" id="MBA0754860.1"/>
    </source>
</evidence>
<gene>
    <name evidence="1" type="ORF">Gogos_020982</name>
</gene>
<dbReference type="EMBL" id="JABEZY010265077">
    <property type="protein sequence ID" value="MBA0754860.1"/>
    <property type="molecule type" value="Genomic_DNA"/>
</dbReference>
<organism evidence="1 2">
    <name type="scientific">Gossypium gossypioides</name>
    <name type="common">Mexican cotton</name>
    <name type="synonym">Selera gossypioides</name>
    <dbReference type="NCBI Taxonomy" id="34282"/>
    <lineage>
        <taxon>Eukaryota</taxon>
        <taxon>Viridiplantae</taxon>
        <taxon>Streptophyta</taxon>
        <taxon>Embryophyta</taxon>
        <taxon>Tracheophyta</taxon>
        <taxon>Spermatophyta</taxon>
        <taxon>Magnoliopsida</taxon>
        <taxon>eudicotyledons</taxon>
        <taxon>Gunneridae</taxon>
        <taxon>Pentapetalae</taxon>
        <taxon>rosids</taxon>
        <taxon>malvids</taxon>
        <taxon>Malvales</taxon>
        <taxon>Malvaceae</taxon>
        <taxon>Malvoideae</taxon>
        <taxon>Gossypium</taxon>
    </lineage>
</organism>
<dbReference type="AlphaFoldDB" id="A0A7J9D2A4"/>
<proteinExistence type="predicted"/>
<name>A0A7J9D2A4_GOSGO</name>
<protein>
    <submittedName>
        <fullName evidence="1">Uncharacterized protein</fullName>
    </submittedName>
</protein>